<dbReference type="GO" id="GO:1990077">
    <property type="term" value="C:primosome complex"/>
    <property type="evidence" value="ECO:0007669"/>
    <property type="project" value="UniProtKB-UniRule"/>
</dbReference>
<dbReference type="PANTHER" id="PTHR30153">
    <property type="entry name" value="REPLICATIVE DNA HELICASE DNAB"/>
    <property type="match status" value="1"/>
</dbReference>
<evidence type="ECO:0000256" key="6">
    <source>
        <dbReference type="ARBA" id="ARBA00022806"/>
    </source>
</evidence>
<gene>
    <name evidence="15" type="primary">dnaB</name>
    <name evidence="15" type="ORF">COX81_01525</name>
</gene>
<dbReference type="Gene3D" id="1.10.860.10">
    <property type="entry name" value="DNAb Helicase, Chain A"/>
    <property type="match status" value="1"/>
</dbReference>
<keyword evidence="4 12" id="KW-0547">Nucleotide-binding</keyword>
<evidence type="ECO:0000256" key="7">
    <source>
        <dbReference type="ARBA" id="ARBA00022840"/>
    </source>
</evidence>
<dbReference type="InterPro" id="IPR007694">
    <property type="entry name" value="DNA_helicase_DnaB-like_C"/>
</dbReference>
<evidence type="ECO:0000313" key="15">
    <source>
        <dbReference type="EMBL" id="PIZ95207.1"/>
    </source>
</evidence>
<name>A0A2M7V8T7_9BACT</name>
<sequence length="480" mass="53801">MVNIQDIEKIPPQNIEAEKSLLGCILLDKDAMLKIADDIDMDDFYKKAHSDIFESILELYNKNEPIDILTLGNKLEEKNKTATTGGKSYLAELSNAVPTTTHIKEYASIVRKKSTLRKLLNAAHQISGLGYQDNAEDVDTILDEAQQYLYCITQKHLKQSFVPISDVLSNAFERIDELHREKGKLRGIPTGFKKLDNLLAGFQKSDLIILAARPAVGKTSLALDFARHTAIRSKAKVGIFSLEMSKEQLVDRLLCAEADVDLWKMRTGNLSDRPDSSDFPRIGNAMGKLSEAKIFIDDTAGQNVLQIRTKARRLKAEHGLDMIIIDYLQLMNSTSKRGSDNRVQEVAEMSRGLKLLARELDIPVLCLSQLSRAVEQTKPAIPKLSHLRDSGSIEQDADVVMFIYRKAADRNYRIEDIPPDEMSLAEIHIAKHRNGPTGVVRTFFDQERASFKNLDTDYTPPPTPQSIPQPTSTPNKVPSF</sequence>
<dbReference type="Proteomes" id="UP000228568">
    <property type="component" value="Unassembled WGS sequence"/>
</dbReference>
<dbReference type="GO" id="GO:0016887">
    <property type="term" value="F:ATP hydrolysis activity"/>
    <property type="evidence" value="ECO:0007669"/>
    <property type="project" value="RHEA"/>
</dbReference>
<dbReference type="EC" id="5.6.2.3" evidence="11 12"/>
<keyword evidence="3 12" id="KW-0235">DNA replication</keyword>
<evidence type="ECO:0000256" key="12">
    <source>
        <dbReference type="RuleBase" id="RU362085"/>
    </source>
</evidence>
<dbReference type="EMBL" id="PFPK01000018">
    <property type="protein sequence ID" value="PIZ95207.1"/>
    <property type="molecule type" value="Genomic_DNA"/>
</dbReference>
<reference evidence="16" key="1">
    <citation type="submission" date="2017-09" db="EMBL/GenBank/DDBJ databases">
        <title>Depth-based differentiation of microbial function through sediment-hosted aquifers and enrichment of novel symbionts in the deep terrestrial subsurface.</title>
        <authorList>
            <person name="Probst A.J."/>
            <person name="Ladd B."/>
            <person name="Jarett J.K."/>
            <person name="Geller-Mcgrath D.E."/>
            <person name="Sieber C.M.K."/>
            <person name="Emerson J.B."/>
            <person name="Anantharaman K."/>
            <person name="Thomas B.C."/>
            <person name="Malmstrom R."/>
            <person name="Stieglmeier M."/>
            <person name="Klingl A."/>
            <person name="Woyke T."/>
            <person name="Ryan C.M."/>
            <person name="Banfield J.F."/>
        </authorList>
    </citation>
    <scope>NUCLEOTIDE SEQUENCE [LARGE SCALE GENOMIC DNA]</scope>
</reference>
<dbReference type="PANTHER" id="PTHR30153:SF2">
    <property type="entry name" value="REPLICATIVE DNA HELICASE"/>
    <property type="match status" value="1"/>
</dbReference>
<feature type="domain" description="SF4 helicase" evidence="14">
    <location>
        <begin position="181"/>
        <end position="458"/>
    </location>
</feature>
<dbReference type="SUPFAM" id="SSF52540">
    <property type="entry name" value="P-loop containing nucleoside triphosphate hydrolases"/>
    <property type="match status" value="1"/>
</dbReference>
<evidence type="ECO:0000256" key="4">
    <source>
        <dbReference type="ARBA" id="ARBA00022741"/>
    </source>
</evidence>
<dbReference type="GO" id="GO:0043139">
    <property type="term" value="F:5'-3' DNA helicase activity"/>
    <property type="evidence" value="ECO:0007669"/>
    <property type="project" value="UniProtKB-EC"/>
</dbReference>
<keyword evidence="7 12" id="KW-0067">ATP-binding</keyword>
<evidence type="ECO:0000256" key="5">
    <source>
        <dbReference type="ARBA" id="ARBA00022801"/>
    </source>
</evidence>
<evidence type="ECO:0000256" key="10">
    <source>
        <dbReference type="ARBA" id="ARBA00048954"/>
    </source>
</evidence>
<evidence type="ECO:0000256" key="9">
    <source>
        <dbReference type="ARBA" id="ARBA00023235"/>
    </source>
</evidence>
<dbReference type="CDD" id="cd00984">
    <property type="entry name" value="DnaB_C"/>
    <property type="match status" value="1"/>
</dbReference>
<keyword evidence="6 12" id="KW-0347">Helicase</keyword>
<keyword evidence="9" id="KW-0413">Isomerase</keyword>
<evidence type="ECO:0000256" key="8">
    <source>
        <dbReference type="ARBA" id="ARBA00023125"/>
    </source>
</evidence>
<evidence type="ECO:0000259" key="14">
    <source>
        <dbReference type="PROSITE" id="PS51199"/>
    </source>
</evidence>
<dbReference type="Gene3D" id="3.40.50.300">
    <property type="entry name" value="P-loop containing nucleotide triphosphate hydrolases"/>
    <property type="match status" value="1"/>
</dbReference>
<feature type="region of interest" description="Disordered" evidence="13">
    <location>
        <begin position="451"/>
        <end position="480"/>
    </location>
</feature>
<dbReference type="GO" id="GO:0005524">
    <property type="term" value="F:ATP binding"/>
    <property type="evidence" value="ECO:0007669"/>
    <property type="project" value="UniProtKB-UniRule"/>
</dbReference>
<evidence type="ECO:0000256" key="11">
    <source>
        <dbReference type="NCBIfam" id="TIGR00665"/>
    </source>
</evidence>
<keyword evidence="2 12" id="KW-0639">Primosome</keyword>
<dbReference type="InterPro" id="IPR007692">
    <property type="entry name" value="DNA_helicase_DnaB"/>
</dbReference>
<dbReference type="Pfam" id="PF03796">
    <property type="entry name" value="DnaB_C"/>
    <property type="match status" value="1"/>
</dbReference>
<accession>A0A2M7V8T7</accession>
<dbReference type="SUPFAM" id="SSF48024">
    <property type="entry name" value="N-terminal domain of DnaB helicase"/>
    <property type="match status" value="1"/>
</dbReference>
<protein>
    <recommendedName>
        <fullName evidence="11 12">Replicative DNA helicase</fullName>
        <ecNumber evidence="11 12">5.6.2.3</ecNumber>
    </recommendedName>
</protein>
<dbReference type="GO" id="GO:0003677">
    <property type="term" value="F:DNA binding"/>
    <property type="evidence" value="ECO:0007669"/>
    <property type="project" value="UniProtKB-UniRule"/>
</dbReference>
<dbReference type="InterPro" id="IPR027417">
    <property type="entry name" value="P-loop_NTPase"/>
</dbReference>
<dbReference type="GO" id="GO:0006269">
    <property type="term" value="P:DNA replication, synthesis of primer"/>
    <property type="evidence" value="ECO:0007669"/>
    <property type="project" value="UniProtKB-UniRule"/>
</dbReference>
<evidence type="ECO:0000256" key="13">
    <source>
        <dbReference type="SAM" id="MobiDB-lite"/>
    </source>
</evidence>
<dbReference type="InterPro" id="IPR016136">
    <property type="entry name" value="DNA_helicase_N/primase_C"/>
</dbReference>
<comment type="caution">
    <text evidence="15">The sequence shown here is derived from an EMBL/GenBank/DDBJ whole genome shotgun (WGS) entry which is preliminary data.</text>
</comment>
<dbReference type="AlphaFoldDB" id="A0A2M7V8T7"/>
<dbReference type="Pfam" id="PF00772">
    <property type="entry name" value="DnaB"/>
    <property type="match status" value="1"/>
</dbReference>
<dbReference type="FunFam" id="1.10.860.10:FF:000001">
    <property type="entry name" value="Replicative DNA helicase"/>
    <property type="match status" value="1"/>
</dbReference>
<keyword evidence="8 12" id="KW-0238">DNA-binding</keyword>
<evidence type="ECO:0000256" key="1">
    <source>
        <dbReference type="ARBA" id="ARBA00008428"/>
    </source>
</evidence>
<comment type="catalytic activity">
    <reaction evidence="10 12">
        <text>ATP + H2O = ADP + phosphate + H(+)</text>
        <dbReference type="Rhea" id="RHEA:13065"/>
        <dbReference type="ChEBI" id="CHEBI:15377"/>
        <dbReference type="ChEBI" id="CHEBI:15378"/>
        <dbReference type="ChEBI" id="CHEBI:30616"/>
        <dbReference type="ChEBI" id="CHEBI:43474"/>
        <dbReference type="ChEBI" id="CHEBI:456216"/>
        <dbReference type="EC" id="5.6.2.3"/>
    </reaction>
</comment>
<dbReference type="InterPro" id="IPR007693">
    <property type="entry name" value="DNA_helicase_DnaB-like_N"/>
</dbReference>
<dbReference type="GO" id="GO:0005829">
    <property type="term" value="C:cytosol"/>
    <property type="evidence" value="ECO:0007669"/>
    <property type="project" value="TreeGrafter"/>
</dbReference>
<comment type="similarity">
    <text evidence="1 12">Belongs to the helicase family. DnaB subfamily.</text>
</comment>
<keyword evidence="5 12" id="KW-0378">Hydrolase</keyword>
<dbReference type="InterPro" id="IPR036185">
    <property type="entry name" value="DNA_heli_DnaB-like_N_sf"/>
</dbReference>
<evidence type="ECO:0000256" key="2">
    <source>
        <dbReference type="ARBA" id="ARBA00022515"/>
    </source>
</evidence>
<organism evidence="15 16">
    <name type="scientific">Candidatus Magasanikbacteria bacterium CG_4_10_14_0_2_um_filter_37_12</name>
    <dbReference type="NCBI Taxonomy" id="1974637"/>
    <lineage>
        <taxon>Bacteria</taxon>
        <taxon>Candidatus Magasanikiibacteriota</taxon>
    </lineage>
</organism>
<evidence type="ECO:0000313" key="16">
    <source>
        <dbReference type="Proteomes" id="UP000228568"/>
    </source>
</evidence>
<evidence type="ECO:0000256" key="3">
    <source>
        <dbReference type="ARBA" id="ARBA00022705"/>
    </source>
</evidence>
<comment type="function">
    <text evidence="12">The main replicative DNA helicase, it participates in initiation and elongation during chromosome replication. Travels ahead of the DNA replisome, separating dsDNA into templates for DNA synthesis. A processive ATP-dependent 5'-3' DNA helicase it has DNA-dependent ATPase activity.</text>
</comment>
<dbReference type="NCBIfam" id="TIGR00665">
    <property type="entry name" value="DnaB"/>
    <property type="match status" value="1"/>
</dbReference>
<dbReference type="PROSITE" id="PS51199">
    <property type="entry name" value="SF4_HELICASE"/>
    <property type="match status" value="1"/>
</dbReference>
<proteinExistence type="inferred from homology"/>